<dbReference type="PANTHER" id="PTHR21666:SF289">
    <property type="entry name" value="L-ALA--D-GLU ENDOPEPTIDASE"/>
    <property type="match status" value="1"/>
</dbReference>
<keyword evidence="1" id="KW-0732">Signal</keyword>
<dbReference type="EMBL" id="SOEZ01000079">
    <property type="protein sequence ID" value="TFB46582.1"/>
    <property type="molecule type" value="Genomic_DNA"/>
</dbReference>
<dbReference type="AlphaFoldDB" id="A0A4R8UBS8"/>
<dbReference type="SUPFAM" id="SSF51261">
    <property type="entry name" value="Duplicated hybrid motif"/>
    <property type="match status" value="1"/>
</dbReference>
<dbReference type="InterPro" id="IPR050570">
    <property type="entry name" value="Cell_wall_metabolism_enzyme"/>
</dbReference>
<protein>
    <submittedName>
        <fullName evidence="3">M23 family metallopeptidase</fullName>
    </submittedName>
</protein>
<comment type="caution">
    <text evidence="3">The sequence shown here is derived from an EMBL/GenBank/DDBJ whole genome shotgun (WGS) entry which is preliminary data.</text>
</comment>
<dbReference type="OrthoDB" id="5245088at2"/>
<keyword evidence="4" id="KW-1185">Reference proteome</keyword>
<dbReference type="PANTHER" id="PTHR21666">
    <property type="entry name" value="PEPTIDASE-RELATED"/>
    <property type="match status" value="1"/>
</dbReference>
<dbReference type="Gene3D" id="2.70.70.10">
    <property type="entry name" value="Glucose Permease (Domain IIA)"/>
    <property type="match status" value="1"/>
</dbReference>
<evidence type="ECO:0000313" key="4">
    <source>
        <dbReference type="Proteomes" id="UP000297866"/>
    </source>
</evidence>
<evidence type="ECO:0000259" key="2">
    <source>
        <dbReference type="Pfam" id="PF01551"/>
    </source>
</evidence>
<dbReference type="Proteomes" id="UP000297866">
    <property type="component" value="Unassembled WGS sequence"/>
</dbReference>
<organism evidence="3 4">
    <name type="scientific">Cryobacterium tagatosivorans</name>
    <dbReference type="NCBI Taxonomy" id="1259199"/>
    <lineage>
        <taxon>Bacteria</taxon>
        <taxon>Bacillati</taxon>
        <taxon>Actinomycetota</taxon>
        <taxon>Actinomycetes</taxon>
        <taxon>Micrococcales</taxon>
        <taxon>Microbacteriaceae</taxon>
        <taxon>Cryobacterium</taxon>
    </lineage>
</organism>
<reference evidence="3 4" key="1">
    <citation type="submission" date="2019-03" db="EMBL/GenBank/DDBJ databases">
        <title>Genomics of glacier-inhabiting Cryobacterium strains.</title>
        <authorList>
            <person name="Liu Q."/>
            <person name="Xin Y.-H."/>
        </authorList>
    </citation>
    <scope>NUCLEOTIDE SEQUENCE [LARGE SCALE GENOMIC DNA]</scope>
    <source>
        <strain evidence="3 4">Sr47</strain>
    </source>
</reference>
<sequence>MPAIRVLAIRVLAAALLVPAWPLGGPTSATVWLWPLPPPHSVTRPFEAPASAYAAGHRGVDLSARPGAPVFASANGVVSFSGVVAGRPVLSISHAGDLVSSVEPVLGVVVEGDRVVAGQLVGRLASGGHCADACLHLGVRLHGQYVSPMLLLGGIPRAVLLPLSP</sequence>
<gene>
    <name evidence="3" type="ORF">E3O23_16800</name>
</gene>
<dbReference type="Pfam" id="PF01551">
    <property type="entry name" value="Peptidase_M23"/>
    <property type="match status" value="1"/>
</dbReference>
<dbReference type="CDD" id="cd12797">
    <property type="entry name" value="M23_peptidase"/>
    <property type="match status" value="1"/>
</dbReference>
<accession>A0A4R8UBS8</accession>
<dbReference type="InterPro" id="IPR016047">
    <property type="entry name" value="M23ase_b-sheet_dom"/>
</dbReference>
<proteinExistence type="predicted"/>
<dbReference type="GO" id="GO:0004222">
    <property type="term" value="F:metalloendopeptidase activity"/>
    <property type="evidence" value="ECO:0007669"/>
    <property type="project" value="TreeGrafter"/>
</dbReference>
<evidence type="ECO:0000256" key="1">
    <source>
        <dbReference type="ARBA" id="ARBA00022729"/>
    </source>
</evidence>
<feature type="domain" description="M23ase beta-sheet core" evidence="2">
    <location>
        <begin position="56"/>
        <end position="148"/>
    </location>
</feature>
<dbReference type="InterPro" id="IPR011055">
    <property type="entry name" value="Dup_hybrid_motif"/>
</dbReference>
<name>A0A4R8UBS8_9MICO</name>
<evidence type="ECO:0000313" key="3">
    <source>
        <dbReference type="EMBL" id="TFB46582.1"/>
    </source>
</evidence>